<evidence type="ECO:0000256" key="3">
    <source>
        <dbReference type="SAM" id="MobiDB-lite"/>
    </source>
</evidence>
<protein>
    <recommendedName>
        <fullName evidence="6">Oxidative stress 3</fullName>
    </recommendedName>
</protein>
<accession>A0A4S4CXG6</accession>
<proteinExistence type="predicted"/>
<organism evidence="4 5">
    <name type="scientific">Camellia sinensis var. sinensis</name>
    <name type="common">China tea</name>
    <dbReference type="NCBI Taxonomy" id="542762"/>
    <lineage>
        <taxon>Eukaryota</taxon>
        <taxon>Viridiplantae</taxon>
        <taxon>Streptophyta</taxon>
        <taxon>Embryophyta</taxon>
        <taxon>Tracheophyta</taxon>
        <taxon>Spermatophyta</taxon>
        <taxon>Magnoliopsida</taxon>
        <taxon>eudicotyledons</taxon>
        <taxon>Gunneridae</taxon>
        <taxon>Pentapetalae</taxon>
        <taxon>asterids</taxon>
        <taxon>Ericales</taxon>
        <taxon>Theaceae</taxon>
        <taxon>Camellia</taxon>
    </lineage>
</organism>
<evidence type="ECO:0008006" key="6">
    <source>
        <dbReference type="Google" id="ProtNLM"/>
    </source>
</evidence>
<evidence type="ECO:0000256" key="1">
    <source>
        <dbReference type="ARBA" id="ARBA00004123"/>
    </source>
</evidence>
<dbReference type="AlphaFoldDB" id="A0A4S4CXG6"/>
<feature type="compositionally biased region" description="Low complexity" evidence="3">
    <location>
        <begin position="56"/>
        <end position="79"/>
    </location>
</feature>
<evidence type="ECO:0000313" key="4">
    <source>
        <dbReference type="EMBL" id="THF94368.1"/>
    </source>
</evidence>
<dbReference type="STRING" id="542762.A0A4S4CXG6"/>
<dbReference type="EMBL" id="SDRB02013696">
    <property type="protein sequence ID" value="THF94368.1"/>
    <property type="molecule type" value="Genomic_DNA"/>
</dbReference>
<comment type="caution">
    <text evidence="4">The sequence shown here is derived from an EMBL/GenBank/DDBJ whole genome shotgun (WGS) entry which is preliminary data.</text>
</comment>
<evidence type="ECO:0000256" key="2">
    <source>
        <dbReference type="ARBA" id="ARBA00023242"/>
    </source>
</evidence>
<sequence>MGEGKKQMPKSPCSLYAGDAKHEDHWTIMDGEDDDTYTTTTSSTSSFEDPTVSNGSSSSDMADDVSSSSTSNLSSSSCSTEPLYDLSELMAQLPIKRGLSKFYKGKSQSYASLSMVTSIEDLPKKETPFRRKLMKASKSYGGGLDSYKSYTLPKPIISKKASRGSSSSLSLLSFPTRRGSFVSSCSSPLNPVQENWGC</sequence>
<dbReference type="InterPro" id="IPR051992">
    <property type="entry name" value="OxStress_Response_Reg"/>
</dbReference>
<dbReference type="GO" id="GO:0005634">
    <property type="term" value="C:nucleus"/>
    <property type="evidence" value="ECO:0007669"/>
    <property type="project" value="UniProtKB-SubCell"/>
</dbReference>
<dbReference type="Proteomes" id="UP000306102">
    <property type="component" value="Unassembled WGS sequence"/>
</dbReference>
<feature type="region of interest" description="Disordered" evidence="3">
    <location>
        <begin position="28"/>
        <end position="80"/>
    </location>
</feature>
<comment type="subcellular location">
    <subcellularLocation>
        <location evidence="1">Nucleus</location>
    </subcellularLocation>
</comment>
<dbReference type="PANTHER" id="PTHR33172:SF29">
    <property type="entry name" value="OS06G0559400 PROTEIN"/>
    <property type="match status" value="1"/>
</dbReference>
<reference evidence="4 5" key="1">
    <citation type="journal article" date="2018" name="Proc. Natl. Acad. Sci. U.S.A.">
        <title>Draft genome sequence of Camellia sinensis var. sinensis provides insights into the evolution of the tea genome and tea quality.</title>
        <authorList>
            <person name="Wei C."/>
            <person name="Yang H."/>
            <person name="Wang S."/>
            <person name="Zhao J."/>
            <person name="Liu C."/>
            <person name="Gao L."/>
            <person name="Xia E."/>
            <person name="Lu Y."/>
            <person name="Tai Y."/>
            <person name="She G."/>
            <person name="Sun J."/>
            <person name="Cao H."/>
            <person name="Tong W."/>
            <person name="Gao Q."/>
            <person name="Li Y."/>
            <person name="Deng W."/>
            <person name="Jiang X."/>
            <person name="Wang W."/>
            <person name="Chen Q."/>
            <person name="Zhang S."/>
            <person name="Li H."/>
            <person name="Wu J."/>
            <person name="Wang P."/>
            <person name="Li P."/>
            <person name="Shi C."/>
            <person name="Zheng F."/>
            <person name="Jian J."/>
            <person name="Huang B."/>
            <person name="Shan D."/>
            <person name="Shi M."/>
            <person name="Fang C."/>
            <person name="Yue Y."/>
            <person name="Li F."/>
            <person name="Li D."/>
            <person name="Wei S."/>
            <person name="Han B."/>
            <person name="Jiang C."/>
            <person name="Yin Y."/>
            <person name="Xia T."/>
            <person name="Zhang Z."/>
            <person name="Bennetzen J.L."/>
            <person name="Zhao S."/>
            <person name="Wan X."/>
        </authorList>
    </citation>
    <scope>NUCLEOTIDE SEQUENCE [LARGE SCALE GENOMIC DNA]</scope>
    <source>
        <strain evidence="5">cv. Shuchazao</strain>
        <tissue evidence="4">Leaf</tissue>
    </source>
</reference>
<gene>
    <name evidence="4" type="ORF">TEA_016545</name>
</gene>
<keyword evidence="5" id="KW-1185">Reference proteome</keyword>
<feature type="compositionally biased region" description="Low complexity" evidence="3">
    <location>
        <begin position="37"/>
        <end position="46"/>
    </location>
</feature>
<dbReference type="GO" id="GO:0006950">
    <property type="term" value="P:response to stress"/>
    <property type="evidence" value="ECO:0007669"/>
    <property type="project" value="UniProtKB-ARBA"/>
</dbReference>
<keyword evidence="2" id="KW-0539">Nucleus</keyword>
<evidence type="ECO:0000313" key="5">
    <source>
        <dbReference type="Proteomes" id="UP000306102"/>
    </source>
</evidence>
<name>A0A4S4CXG6_CAMSN</name>
<dbReference type="PANTHER" id="PTHR33172">
    <property type="entry name" value="OS08G0516900 PROTEIN"/>
    <property type="match status" value="1"/>
</dbReference>